<keyword evidence="1" id="KW-0812">Transmembrane</keyword>
<reference evidence="2 3" key="1">
    <citation type="submission" date="2014-05" db="EMBL/GenBank/DDBJ databases">
        <title>Draft genome sequence of Amycolatopsis rifamycinica DSM 46095.</title>
        <authorList>
            <person name="Lal R."/>
            <person name="Saxena A."/>
            <person name="Kumari R."/>
            <person name="Mukherjee U."/>
            <person name="Singh P."/>
            <person name="Sangwan N."/>
            <person name="Mahato N.K."/>
        </authorList>
    </citation>
    <scope>NUCLEOTIDE SEQUENCE [LARGE SCALE GENOMIC DNA]</scope>
    <source>
        <strain evidence="2 3">DSM 46095</strain>
    </source>
</reference>
<comment type="caution">
    <text evidence="2">The sequence shown here is derived from an EMBL/GenBank/DDBJ whole genome shotgun (WGS) entry which is preliminary data.</text>
</comment>
<dbReference type="Proteomes" id="UP000027345">
    <property type="component" value="Unassembled WGS sequence"/>
</dbReference>
<evidence type="ECO:0000313" key="3">
    <source>
        <dbReference type="Proteomes" id="UP000027345"/>
    </source>
</evidence>
<organism evidence="2 3">
    <name type="scientific">Amycolatopsis rifamycinica</name>
    <dbReference type="NCBI Taxonomy" id="287986"/>
    <lineage>
        <taxon>Bacteria</taxon>
        <taxon>Bacillati</taxon>
        <taxon>Actinomycetota</taxon>
        <taxon>Actinomycetes</taxon>
        <taxon>Pseudonocardiales</taxon>
        <taxon>Pseudonocardiaceae</taxon>
        <taxon>Amycolatopsis</taxon>
    </lineage>
</organism>
<accession>A0A066U9G0</accession>
<gene>
    <name evidence="2" type="ORF">DV20_18780</name>
</gene>
<dbReference type="AlphaFoldDB" id="A0A066U9G0"/>
<dbReference type="OrthoDB" id="3629300at2"/>
<protein>
    <submittedName>
        <fullName evidence="2">Uncharacterized protein</fullName>
    </submittedName>
</protein>
<evidence type="ECO:0000313" key="2">
    <source>
        <dbReference type="EMBL" id="KDN20734.1"/>
    </source>
</evidence>
<keyword evidence="1" id="KW-0472">Membrane</keyword>
<sequence length="74" mass="7533">MTPVTKRLTVVAVVLITAGAILLSVGAIGFRATSDQPDANIGAGFALLAGPYVVGLGLVFALSAALTHLTTRRR</sequence>
<name>A0A066U9G0_9PSEU</name>
<keyword evidence="1" id="KW-1133">Transmembrane helix</keyword>
<dbReference type="RefSeq" id="WP_043781905.1">
    <property type="nucleotide sequence ID" value="NZ_JMQI01000039.1"/>
</dbReference>
<evidence type="ECO:0000256" key="1">
    <source>
        <dbReference type="SAM" id="Phobius"/>
    </source>
</evidence>
<keyword evidence="3" id="KW-1185">Reference proteome</keyword>
<dbReference type="EMBL" id="JMQI01000039">
    <property type="protein sequence ID" value="KDN20734.1"/>
    <property type="molecule type" value="Genomic_DNA"/>
</dbReference>
<proteinExistence type="predicted"/>
<feature type="transmembrane region" description="Helical" evidence="1">
    <location>
        <begin position="43"/>
        <end position="66"/>
    </location>
</feature>